<evidence type="ECO:0000256" key="3">
    <source>
        <dbReference type="ARBA" id="ARBA00022723"/>
    </source>
</evidence>
<evidence type="ECO:0000256" key="1">
    <source>
        <dbReference type="ARBA" id="ARBA00001947"/>
    </source>
</evidence>
<dbReference type="SUPFAM" id="SSF51556">
    <property type="entry name" value="Metallo-dependent hydrolases"/>
    <property type="match status" value="1"/>
</dbReference>
<dbReference type="GO" id="GO:0019239">
    <property type="term" value="F:deaminase activity"/>
    <property type="evidence" value="ECO:0007669"/>
    <property type="project" value="InterPro"/>
</dbReference>
<gene>
    <name evidence="8" type="ORF">RVR_7586</name>
</gene>
<dbReference type="GO" id="GO:0016814">
    <property type="term" value="F:hydrolase activity, acting on carbon-nitrogen (but not peptide) bonds, in cyclic amidines"/>
    <property type="evidence" value="ECO:0007669"/>
    <property type="project" value="UniProtKB-ARBA"/>
</dbReference>
<reference evidence="8 9" key="2">
    <citation type="journal article" date="2011" name="J. Antibiot.">
        <title>Furaquinocins I and J: novel polyketide isoprenoid hybrid compounds from Streptomyces reveromyceticus SN-593.</title>
        <authorList>
            <person name="Panthee S."/>
            <person name="Takahashi S."/>
            <person name="Takagi H."/>
            <person name="Nogawa T."/>
            <person name="Oowada E."/>
            <person name="Uramoto M."/>
            <person name="Osada H."/>
        </authorList>
    </citation>
    <scope>NUCLEOTIDE SEQUENCE [LARGE SCALE GENOMIC DNA]</scope>
    <source>
        <strain evidence="8 9">SN-593</strain>
    </source>
</reference>
<dbReference type="NCBIfam" id="TIGR01430">
    <property type="entry name" value="aden_deam"/>
    <property type="match status" value="1"/>
</dbReference>
<feature type="compositionally biased region" description="Low complexity" evidence="6">
    <location>
        <begin position="10"/>
        <end position="22"/>
    </location>
</feature>
<dbReference type="Gene3D" id="3.20.20.140">
    <property type="entry name" value="Metal-dependent hydrolases"/>
    <property type="match status" value="1"/>
</dbReference>
<dbReference type="InterPro" id="IPR001365">
    <property type="entry name" value="A_deaminase_dom"/>
</dbReference>
<feature type="domain" description="Adenosine deaminase" evidence="7">
    <location>
        <begin position="36"/>
        <end position="357"/>
    </location>
</feature>
<keyword evidence="4" id="KW-0378">Hydrolase</keyword>
<evidence type="ECO:0000313" key="8">
    <source>
        <dbReference type="EMBL" id="BBB00500.1"/>
    </source>
</evidence>
<proteinExistence type="inferred from homology"/>
<dbReference type="CDD" id="cd01320">
    <property type="entry name" value="ADA"/>
    <property type="match status" value="1"/>
</dbReference>
<dbReference type="PANTHER" id="PTHR43114">
    <property type="entry name" value="ADENINE DEAMINASE"/>
    <property type="match status" value="1"/>
</dbReference>
<reference evidence="8 9" key="4">
    <citation type="journal article" date="2020" name="Sci. Rep.">
        <title>beta-carboline chemical signals induce reveromycin production through a LuxR family regulator in Streptomyces sp. SN-593.</title>
        <authorList>
            <person name="Panthee S."/>
            <person name="Kito N."/>
            <person name="Hayashi T."/>
            <person name="Shimizu T."/>
            <person name="Ishikawa J."/>
            <person name="Hamamoto H."/>
            <person name="Osada H."/>
            <person name="Takahashi S."/>
        </authorList>
    </citation>
    <scope>NUCLEOTIDE SEQUENCE [LARGE SCALE GENOMIC DNA]</scope>
    <source>
        <strain evidence="8 9">SN-593</strain>
    </source>
</reference>
<comment type="similarity">
    <text evidence="2">Belongs to the metallo-dependent hydrolases superfamily. Adenosine and AMP deaminases family.</text>
</comment>
<keyword evidence="5" id="KW-0862">Zinc</keyword>
<evidence type="ECO:0000313" key="9">
    <source>
        <dbReference type="Proteomes" id="UP000595703"/>
    </source>
</evidence>
<evidence type="ECO:0000259" key="7">
    <source>
        <dbReference type="Pfam" id="PF00962"/>
    </source>
</evidence>
<reference evidence="8 9" key="3">
    <citation type="journal article" date="2011" name="Nat. Chem. Biol.">
        <title>Reveromycin A biosynthesis uses RevG and RevJ for stereospecific spiroacetal formation.</title>
        <authorList>
            <person name="Takahashi S."/>
            <person name="Toyoda A."/>
            <person name="Sekiyama Y."/>
            <person name="Takagi H."/>
            <person name="Nogawa T."/>
            <person name="Uramoto M."/>
            <person name="Suzuki R."/>
            <person name="Koshino H."/>
            <person name="Kumano T."/>
            <person name="Panthee S."/>
            <person name="Dairi T."/>
            <person name="Ishikawa J."/>
            <person name="Ikeda H."/>
            <person name="Sakaki Y."/>
            <person name="Osada H."/>
        </authorList>
    </citation>
    <scope>NUCLEOTIDE SEQUENCE [LARGE SCALE GENOMIC DNA]</scope>
    <source>
        <strain evidence="8 9">SN-593</strain>
    </source>
</reference>
<feature type="region of interest" description="Disordered" evidence="6">
    <location>
        <begin position="1"/>
        <end position="22"/>
    </location>
</feature>
<sequence length="376" mass="39870">MSETAPGPSPAVRAGAAPAPGTAPGTGLDSFIAGLPKAELHVHHVGSASPRIVSELAARHPDSAVPSDPAALADYFTFRDFAHFIQVYLSVVDLIRDAEDIRLLTYEVARDMSRQQIRYAELTVTPYSSTRRGIPEQAFMEAIEDARKAAEAELGVVLRWCFDIPGEAGLASAEETAHLAVDLRPEGLVSFGLGGPEIGVPRAQFKPYFDRARAAGLHSVPHAGEATGPQTVWDALELLGAERIGHGTSAVQDPRLLDHLAEHRIPLEVCPTSNIATRVVPTLEEHPIRRMVEAGVLVTVNSDDPPMFGTDLNTEYAVAARLLELDRAGVAELAKNAVHASFLEPAGKARLAAEIDAYTAAYGTPGGGPGVPAARS</sequence>
<dbReference type="InterPro" id="IPR032466">
    <property type="entry name" value="Metal_Hydrolase"/>
</dbReference>
<keyword evidence="3" id="KW-0479">Metal-binding</keyword>
<evidence type="ECO:0000256" key="4">
    <source>
        <dbReference type="ARBA" id="ARBA00022801"/>
    </source>
</evidence>
<dbReference type="AlphaFoldDB" id="A0A7U3UXE6"/>
<organism evidence="8 9">
    <name type="scientific">Actinacidiphila reveromycinica</name>
    <dbReference type="NCBI Taxonomy" id="659352"/>
    <lineage>
        <taxon>Bacteria</taxon>
        <taxon>Bacillati</taxon>
        <taxon>Actinomycetota</taxon>
        <taxon>Actinomycetes</taxon>
        <taxon>Kitasatosporales</taxon>
        <taxon>Streptomycetaceae</taxon>
        <taxon>Actinacidiphila</taxon>
    </lineage>
</organism>
<comment type="cofactor">
    <cofactor evidence="1">
        <name>Zn(2+)</name>
        <dbReference type="ChEBI" id="CHEBI:29105"/>
    </cofactor>
</comment>
<dbReference type="NCBIfam" id="NF006854">
    <property type="entry name" value="PRK09358.3-1"/>
    <property type="match status" value="1"/>
</dbReference>
<dbReference type="EMBL" id="AP018365">
    <property type="protein sequence ID" value="BBB00500.1"/>
    <property type="molecule type" value="Genomic_DNA"/>
</dbReference>
<dbReference type="GO" id="GO:0046872">
    <property type="term" value="F:metal ion binding"/>
    <property type="evidence" value="ECO:0007669"/>
    <property type="project" value="UniProtKB-KW"/>
</dbReference>
<name>A0A7U3UXE6_9ACTN</name>
<accession>A0A7U3UXE6</accession>
<dbReference type="Pfam" id="PF00962">
    <property type="entry name" value="A_deaminase"/>
    <property type="match status" value="1"/>
</dbReference>
<evidence type="ECO:0000256" key="6">
    <source>
        <dbReference type="SAM" id="MobiDB-lite"/>
    </source>
</evidence>
<reference evidence="8 9" key="1">
    <citation type="journal article" date="2010" name="J. Bacteriol.">
        <title>Biochemical characterization of a novel indole prenyltransferase from Streptomyces sp. SN-593.</title>
        <authorList>
            <person name="Takahashi S."/>
            <person name="Takagi H."/>
            <person name="Toyoda A."/>
            <person name="Uramoto M."/>
            <person name="Nogawa T."/>
            <person name="Ueki M."/>
            <person name="Sakaki Y."/>
            <person name="Osada H."/>
        </authorList>
    </citation>
    <scope>NUCLEOTIDE SEQUENCE [LARGE SCALE GENOMIC DNA]</scope>
    <source>
        <strain evidence="8 9">SN-593</strain>
    </source>
</reference>
<dbReference type="KEGG" id="arev:RVR_7586"/>
<protein>
    <submittedName>
        <fullName evidence="8">Putative adenosine deaminase</fullName>
    </submittedName>
</protein>
<dbReference type="RefSeq" id="WP_202236486.1">
    <property type="nucleotide sequence ID" value="NZ_AP018365.1"/>
</dbReference>
<dbReference type="InterPro" id="IPR006330">
    <property type="entry name" value="Ado/ade_deaminase"/>
</dbReference>
<evidence type="ECO:0000256" key="5">
    <source>
        <dbReference type="ARBA" id="ARBA00022833"/>
    </source>
</evidence>
<dbReference type="PANTHER" id="PTHR43114:SF6">
    <property type="entry name" value="ADENINE DEAMINASE"/>
    <property type="match status" value="1"/>
</dbReference>
<evidence type="ECO:0000256" key="2">
    <source>
        <dbReference type="ARBA" id="ARBA00006676"/>
    </source>
</evidence>
<dbReference type="Proteomes" id="UP000595703">
    <property type="component" value="Chromosome"/>
</dbReference>
<keyword evidence="9" id="KW-1185">Reference proteome</keyword>